<dbReference type="Proteomes" id="UP001642409">
    <property type="component" value="Unassembled WGS sequence"/>
</dbReference>
<accession>A0AA86QEQ1</accession>
<evidence type="ECO:0000313" key="2">
    <source>
        <dbReference type="EMBL" id="CAL6013009.1"/>
    </source>
</evidence>
<dbReference type="EMBL" id="CATOUU010000884">
    <property type="protein sequence ID" value="CAI9957315.1"/>
    <property type="molecule type" value="Genomic_DNA"/>
</dbReference>
<dbReference type="PROSITE" id="PS51450">
    <property type="entry name" value="LRR"/>
    <property type="match status" value="1"/>
</dbReference>
<evidence type="ECO:0000313" key="3">
    <source>
        <dbReference type="Proteomes" id="UP001642409"/>
    </source>
</evidence>
<dbReference type="AlphaFoldDB" id="A0AA86QEQ1"/>
<dbReference type="InterPro" id="IPR001611">
    <property type="entry name" value="Leu-rich_rpt"/>
</dbReference>
<reference evidence="2 3" key="2">
    <citation type="submission" date="2024-07" db="EMBL/GenBank/DDBJ databases">
        <authorList>
            <person name="Akdeniz Z."/>
        </authorList>
    </citation>
    <scope>NUCLEOTIDE SEQUENCE [LARGE SCALE GENOMIC DNA]</scope>
</reference>
<organism evidence="1">
    <name type="scientific">Hexamita inflata</name>
    <dbReference type="NCBI Taxonomy" id="28002"/>
    <lineage>
        <taxon>Eukaryota</taxon>
        <taxon>Metamonada</taxon>
        <taxon>Diplomonadida</taxon>
        <taxon>Hexamitidae</taxon>
        <taxon>Hexamitinae</taxon>
        <taxon>Hexamita</taxon>
    </lineage>
</organism>
<gene>
    <name evidence="2" type="ORF">HINF_LOCUS23582</name>
    <name evidence="1" type="ORF">HINF_LOCUS44960</name>
</gene>
<protein>
    <submittedName>
        <fullName evidence="1">Leucine-rich repeat</fullName>
    </submittedName>
    <submittedName>
        <fullName evidence="2">Leucine-rich_repeat</fullName>
    </submittedName>
</protein>
<dbReference type="EMBL" id="CAXDID020000067">
    <property type="protein sequence ID" value="CAL6013009.1"/>
    <property type="molecule type" value="Genomic_DNA"/>
</dbReference>
<proteinExistence type="predicted"/>
<dbReference type="SUPFAM" id="SSF52075">
    <property type="entry name" value="Outer arm dynein light chain 1"/>
    <property type="match status" value="1"/>
</dbReference>
<keyword evidence="3" id="KW-1185">Reference proteome</keyword>
<sequence length="154" mass="18323">MFERKAQIVVQDCDIYEISALKPLINLKYLDLSHNNIIYFYPIREIDADIVVYDNLLDESSDFFTFFEVKQKEIFIDRQPNEQQILLAWKMKVVDTATSCIRDINTKRKRQISRKQITIDTLVSLQQKEQEIILSLADKIVQLFKQLNKSEQYQ</sequence>
<evidence type="ECO:0000313" key="1">
    <source>
        <dbReference type="EMBL" id="CAI9957315.1"/>
    </source>
</evidence>
<reference evidence="1" key="1">
    <citation type="submission" date="2023-06" db="EMBL/GenBank/DDBJ databases">
        <authorList>
            <person name="Kurt Z."/>
        </authorList>
    </citation>
    <scope>NUCLEOTIDE SEQUENCE</scope>
</reference>
<comment type="caution">
    <text evidence="1">The sequence shown here is derived from an EMBL/GenBank/DDBJ whole genome shotgun (WGS) entry which is preliminary data.</text>
</comment>
<name>A0AA86QEQ1_9EUKA</name>